<dbReference type="GO" id="GO:0016887">
    <property type="term" value="F:ATP hydrolysis activity"/>
    <property type="evidence" value="ECO:0007669"/>
    <property type="project" value="InterPro"/>
</dbReference>
<evidence type="ECO:0000256" key="1">
    <source>
        <dbReference type="ARBA" id="ARBA00004141"/>
    </source>
</evidence>
<comment type="subcellular location">
    <subcellularLocation>
        <location evidence="1">Membrane</location>
        <topology evidence="1">Multi-pass membrane protein</topology>
    </subcellularLocation>
</comment>
<dbReference type="Pfam" id="PF00005">
    <property type="entry name" value="ABC_tran"/>
    <property type="match status" value="2"/>
</dbReference>
<feature type="compositionally biased region" description="Basic residues" evidence="9">
    <location>
        <begin position="64"/>
        <end position="78"/>
    </location>
</feature>
<dbReference type="SMART" id="SM00382">
    <property type="entry name" value="AAA"/>
    <property type="match status" value="2"/>
</dbReference>
<feature type="transmembrane region" description="Helical" evidence="10">
    <location>
        <begin position="427"/>
        <end position="448"/>
    </location>
</feature>
<dbReference type="InterPro" id="IPR044726">
    <property type="entry name" value="ABCC_6TM_D2"/>
</dbReference>
<dbReference type="Proteomes" id="UP000693970">
    <property type="component" value="Unassembled WGS sequence"/>
</dbReference>
<evidence type="ECO:0000259" key="11">
    <source>
        <dbReference type="PROSITE" id="PS50893"/>
    </source>
</evidence>
<keyword evidence="7 10" id="KW-1133">Transmembrane helix</keyword>
<dbReference type="CDD" id="cd03244">
    <property type="entry name" value="ABCC_MRP_domain2"/>
    <property type="match status" value="1"/>
</dbReference>
<feature type="compositionally biased region" description="Polar residues" evidence="9">
    <location>
        <begin position="101"/>
        <end position="118"/>
    </location>
</feature>
<keyword evidence="14" id="KW-1185">Reference proteome</keyword>
<feature type="domain" description="ABC transmembrane type-1" evidence="12">
    <location>
        <begin position="1013"/>
        <end position="1296"/>
    </location>
</feature>
<protein>
    <submittedName>
        <fullName evidence="13">Multidrug ABC transporter permease/ATPase</fullName>
    </submittedName>
</protein>
<dbReference type="PROSITE" id="PS50929">
    <property type="entry name" value="ABC_TM1F"/>
    <property type="match status" value="2"/>
</dbReference>
<feature type="transmembrane region" description="Helical" evidence="10">
    <location>
        <begin position="508"/>
        <end position="530"/>
    </location>
</feature>
<dbReference type="OrthoDB" id="6500128at2759"/>
<dbReference type="PANTHER" id="PTHR24223:SF415">
    <property type="entry name" value="FI20190P1"/>
    <property type="match status" value="1"/>
</dbReference>
<dbReference type="PANTHER" id="PTHR24223">
    <property type="entry name" value="ATP-BINDING CASSETTE SUB-FAMILY C"/>
    <property type="match status" value="1"/>
</dbReference>
<keyword evidence="8 10" id="KW-0472">Membrane</keyword>
<dbReference type="CDD" id="cd18579">
    <property type="entry name" value="ABC_6TM_ABCC_D1"/>
    <property type="match status" value="1"/>
</dbReference>
<dbReference type="PROSITE" id="PS00211">
    <property type="entry name" value="ABC_TRANSPORTER_1"/>
    <property type="match status" value="2"/>
</dbReference>
<dbReference type="InterPro" id="IPR017871">
    <property type="entry name" value="ABC_transporter-like_CS"/>
</dbReference>
<evidence type="ECO:0000256" key="4">
    <source>
        <dbReference type="ARBA" id="ARBA00022737"/>
    </source>
</evidence>
<gene>
    <name evidence="13" type="ORF">IV203_013413</name>
</gene>
<sequence>MRTHYIWFLRRRRPESSFTRHSSLFVSPSAIMLLLLFFLGAIGAVSPFAGGSTADVGGTTSNPLHRHDHHHYRRRRQGVPHQLHPAHHADASRPPLHKPKLQTTTPNPSVQSSLFRRSTTTTMTTTTTTPLSAVAVESTADISPTKKSSLLRRIVSNLNPLPGRKDGRWKGGESKATIASRLLFSYVSPLLDVAANRTLTEQDAFEVAPQRKMDMAVEGLADTYDRARRKALYKIEAKRQRLRTNGNKTADSVKNSQTWILLLALFQYQRSTLIWTGCLRLLNTGIQAFPAIIVARLLRSIEAGTAEPVSKSIHAALWLVAVLSTKMIVENQMFHLVVSMSTQVRGALEGLIFDKSLRLPEGGSGVMAKQNLSDEKKALGSGGVLNLMQTDASIIESGAMQVHTLWDGPLQIAMYIFLLFQYLGPSVWYGVAVLSTVIPISAIILRILDHFAQYEDVAKRARTKRTNESISNMKLLKVQSWEDEFAADIDKHRQDELRRHRTRGIVRAINSAVTNAVPSLVLVVTLTAYAKTGKPILASTIFTAISLFNQLRFPLFFYPNVIDSIATGKNALRRISSYLTSEELTTYVNYKAPVDGGGKIEMKHGSFLWGTSQEPVNGEVAPPESPALCDVNLNVEPGEVVAVVGPTGSGKSALIKGLLGELAPVPKMLVVNSSGITNSSQTEELMLRPEVTMHGNVGYCSQDAWLPKGTLRDAVVFGREFDENRYVQSLYDAGLDLDMTSGMLNSEMDVGEKGSNLSGGQRARVALARALYSGDDTKVFLLDDCLAALDARVGSIVFERVVKRLKGSKAATILVTNDPSLPRQCDRVILMGSTGLKSPTRSDSTCCTIIDTGTYDQLISRGHQLQSTETVKEERGSVPTNDFQSVYEEDRSEVDQLSTVRVVGGYKVMTNDTDCSCHADPEFHNVDQQNNPDLIAERVTKTELDVERADEFIAFDGTSGATNDTSTREPMRPSVRVGGLVSTDEKMTTEAVPLSTYVGYLRAVGSPVLIICMLASFVIADGARFFQQLTVAKWTEMAGTASMSSTLGTAYLNRLVYAAGVVSAFLWLRSYLIMIVAQRASSFYHRKMLSSVFRAPMSFFDATPSGQILSRFGRELETIDKYLPDAIGSVIFCALQIMSSVLALSGAITPAMILPLAAAGSFYVKIMRRFRPAARDMKRTEQRTRSPIVTHFTEALRGTEVIRSIPGARKTWSTRHRTLADTNLAVFSTVKALDRWLSISLEAIGNSVVFATSIASIILTREGRLQAGSAGWGLTQSMAITGLMAWAVRNLTQLESNMMSVIRVKELTDIDAEEAEKNNNKGEISVIPKERRSAGSALEATFQDQVPMSKAPVTDRALLLDGWPWKGGVVFKNVSMRYNEVSPLVLNDVSLLVPPGSTLGVVGRTGSGKSSLLLTLFRIVEIEGGGSIEIDGVDIRSVSIETLRESLAIIPQDPVLFEGTVATNLDATGEVSYEEMWIALEAASPELARQFRSNGGLESRITEGGRNLSQGQRQLMCLARALIRKSKILVMDEATSSVDAQTDRQVQDTIRKQFVEKGVSVITVAHRLDTVLGYDKIAVLGDGKLLEYGTPSELLNVPSGQLRRLVEADQANRRRGSKTNAEAIPV</sequence>
<reference evidence="13" key="2">
    <citation type="submission" date="2021-04" db="EMBL/GenBank/DDBJ databases">
        <authorList>
            <person name="Podell S."/>
        </authorList>
    </citation>
    <scope>NUCLEOTIDE SEQUENCE</scope>
    <source>
        <strain evidence="13">Hildebrandi</strain>
    </source>
</reference>
<dbReference type="InterPro" id="IPR003439">
    <property type="entry name" value="ABC_transporter-like_ATP-bd"/>
</dbReference>
<evidence type="ECO:0000256" key="2">
    <source>
        <dbReference type="ARBA" id="ARBA00022448"/>
    </source>
</evidence>
<dbReference type="Pfam" id="PF00664">
    <property type="entry name" value="ABC_membrane"/>
    <property type="match status" value="2"/>
</dbReference>
<keyword evidence="5" id="KW-0547">Nucleotide-binding</keyword>
<evidence type="ECO:0000256" key="5">
    <source>
        <dbReference type="ARBA" id="ARBA00022741"/>
    </source>
</evidence>
<dbReference type="GO" id="GO:0005524">
    <property type="term" value="F:ATP binding"/>
    <property type="evidence" value="ECO:0007669"/>
    <property type="project" value="UniProtKB-KW"/>
</dbReference>
<keyword evidence="6" id="KW-0067">ATP-binding</keyword>
<evidence type="ECO:0000256" key="6">
    <source>
        <dbReference type="ARBA" id="ARBA00022840"/>
    </source>
</evidence>
<dbReference type="CDD" id="cd18580">
    <property type="entry name" value="ABC_6TM_ABCC_D2"/>
    <property type="match status" value="1"/>
</dbReference>
<evidence type="ECO:0000256" key="3">
    <source>
        <dbReference type="ARBA" id="ARBA00022692"/>
    </source>
</evidence>
<evidence type="ECO:0000256" key="7">
    <source>
        <dbReference type="ARBA" id="ARBA00022989"/>
    </source>
</evidence>
<dbReference type="GO" id="GO:0140359">
    <property type="term" value="F:ABC-type transporter activity"/>
    <property type="evidence" value="ECO:0007669"/>
    <property type="project" value="InterPro"/>
</dbReference>
<feature type="domain" description="ABC transporter" evidence="11">
    <location>
        <begin position="611"/>
        <end position="858"/>
    </location>
</feature>
<dbReference type="EMBL" id="JAGRRH010000001">
    <property type="protein sequence ID" value="KAG7374318.1"/>
    <property type="molecule type" value="Genomic_DNA"/>
</dbReference>
<feature type="transmembrane region" description="Helical" evidence="10">
    <location>
        <begin position="1148"/>
        <end position="1166"/>
    </location>
</feature>
<dbReference type="GO" id="GO:0016020">
    <property type="term" value="C:membrane"/>
    <property type="evidence" value="ECO:0007669"/>
    <property type="project" value="UniProtKB-SubCell"/>
</dbReference>
<evidence type="ECO:0000256" key="10">
    <source>
        <dbReference type="SAM" id="Phobius"/>
    </source>
</evidence>
<reference evidence="13" key="1">
    <citation type="journal article" date="2021" name="Sci. Rep.">
        <title>Diploid genomic architecture of Nitzschia inconspicua, an elite biomass production diatom.</title>
        <authorList>
            <person name="Oliver A."/>
            <person name="Podell S."/>
            <person name="Pinowska A."/>
            <person name="Traller J.C."/>
            <person name="Smith S.R."/>
            <person name="McClure R."/>
            <person name="Beliaev A."/>
            <person name="Bohutskyi P."/>
            <person name="Hill E.A."/>
            <person name="Rabines A."/>
            <person name="Zheng H."/>
            <person name="Allen L.Z."/>
            <person name="Kuo A."/>
            <person name="Grigoriev I.V."/>
            <person name="Allen A.E."/>
            <person name="Hazlebeck D."/>
            <person name="Allen E.E."/>
        </authorList>
    </citation>
    <scope>NUCLEOTIDE SEQUENCE</scope>
    <source>
        <strain evidence="13">Hildebrandi</strain>
    </source>
</reference>
<keyword evidence="3 10" id="KW-0812">Transmembrane</keyword>
<evidence type="ECO:0000256" key="8">
    <source>
        <dbReference type="ARBA" id="ARBA00023136"/>
    </source>
</evidence>
<evidence type="ECO:0000313" key="14">
    <source>
        <dbReference type="Proteomes" id="UP000693970"/>
    </source>
</evidence>
<dbReference type="InterPro" id="IPR044746">
    <property type="entry name" value="ABCC_6TM_D1"/>
</dbReference>
<evidence type="ECO:0000313" key="13">
    <source>
        <dbReference type="EMBL" id="KAG7374318.1"/>
    </source>
</evidence>
<dbReference type="InterPro" id="IPR003593">
    <property type="entry name" value="AAA+_ATPase"/>
</dbReference>
<keyword evidence="2" id="KW-0813">Transport</keyword>
<name>A0A9K3M534_9STRA</name>
<dbReference type="InterPro" id="IPR050173">
    <property type="entry name" value="ABC_transporter_C-like"/>
</dbReference>
<feature type="transmembrane region" description="Helical" evidence="10">
    <location>
        <begin position="536"/>
        <end position="558"/>
    </location>
</feature>
<feature type="domain" description="ABC transporter" evidence="11">
    <location>
        <begin position="1369"/>
        <end position="1607"/>
    </location>
</feature>
<feature type="region of interest" description="Disordered" evidence="9">
    <location>
        <begin position="957"/>
        <end position="976"/>
    </location>
</feature>
<organism evidence="13 14">
    <name type="scientific">Nitzschia inconspicua</name>
    <dbReference type="NCBI Taxonomy" id="303405"/>
    <lineage>
        <taxon>Eukaryota</taxon>
        <taxon>Sar</taxon>
        <taxon>Stramenopiles</taxon>
        <taxon>Ochrophyta</taxon>
        <taxon>Bacillariophyta</taxon>
        <taxon>Bacillariophyceae</taxon>
        <taxon>Bacillariophycidae</taxon>
        <taxon>Bacillariales</taxon>
        <taxon>Bacillariaceae</taxon>
        <taxon>Nitzschia</taxon>
    </lineage>
</organism>
<feature type="transmembrane region" description="Helical" evidence="10">
    <location>
        <begin position="1000"/>
        <end position="1020"/>
    </location>
</feature>
<accession>A0A9K3M534</accession>
<dbReference type="InterPro" id="IPR011527">
    <property type="entry name" value="ABC1_TM_dom"/>
</dbReference>
<dbReference type="PROSITE" id="PS50893">
    <property type="entry name" value="ABC_TRANSPORTER_2"/>
    <property type="match status" value="2"/>
</dbReference>
<dbReference type="FunFam" id="1.20.1560.10:FF:000013">
    <property type="entry name" value="ABC transporter C family member 2"/>
    <property type="match status" value="1"/>
</dbReference>
<feature type="domain" description="ABC transmembrane type-1" evidence="12">
    <location>
        <begin position="274"/>
        <end position="567"/>
    </location>
</feature>
<proteinExistence type="predicted"/>
<dbReference type="FunFam" id="3.40.50.300:FF:000630">
    <property type="entry name" value="ATP-binding cassette (ABC) transporter, putative"/>
    <property type="match status" value="1"/>
</dbReference>
<keyword evidence="4" id="KW-0677">Repeat</keyword>
<comment type="caution">
    <text evidence="13">The sequence shown here is derived from an EMBL/GenBank/DDBJ whole genome shotgun (WGS) entry which is preliminary data.</text>
</comment>
<feature type="transmembrane region" description="Helical" evidence="10">
    <location>
        <begin position="1055"/>
        <end position="1077"/>
    </location>
</feature>
<evidence type="ECO:0000259" key="12">
    <source>
        <dbReference type="PROSITE" id="PS50929"/>
    </source>
</evidence>
<feature type="region of interest" description="Disordered" evidence="9">
    <location>
        <begin position="57"/>
        <end position="124"/>
    </location>
</feature>
<evidence type="ECO:0000256" key="9">
    <source>
        <dbReference type="SAM" id="MobiDB-lite"/>
    </source>
</evidence>